<dbReference type="GO" id="GO:0003729">
    <property type="term" value="F:mRNA binding"/>
    <property type="evidence" value="ECO:0007669"/>
    <property type="project" value="TreeGrafter"/>
</dbReference>
<name>A0AAW1PI58_9CHLO</name>
<comment type="similarity">
    <text evidence="2">Belongs to the RENT3 family.</text>
</comment>
<dbReference type="GO" id="GO:0045727">
    <property type="term" value="P:positive regulation of translation"/>
    <property type="evidence" value="ECO:0007669"/>
    <property type="project" value="TreeGrafter"/>
</dbReference>
<feature type="region of interest" description="Disordered" evidence="5">
    <location>
        <begin position="142"/>
        <end position="261"/>
    </location>
</feature>
<evidence type="ECO:0000256" key="1">
    <source>
        <dbReference type="ARBA" id="ARBA00004123"/>
    </source>
</evidence>
<evidence type="ECO:0000259" key="6">
    <source>
        <dbReference type="Pfam" id="PF03467"/>
    </source>
</evidence>
<organism evidence="7 8">
    <name type="scientific">Symbiochloris irregularis</name>
    <dbReference type="NCBI Taxonomy" id="706552"/>
    <lineage>
        <taxon>Eukaryota</taxon>
        <taxon>Viridiplantae</taxon>
        <taxon>Chlorophyta</taxon>
        <taxon>core chlorophytes</taxon>
        <taxon>Trebouxiophyceae</taxon>
        <taxon>Trebouxiales</taxon>
        <taxon>Trebouxiaceae</taxon>
        <taxon>Symbiochloris</taxon>
    </lineage>
</organism>
<dbReference type="CDD" id="cd12455">
    <property type="entry name" value="RRM_like_Smg4_UPF3"/>
    <property type="match status" value="1"/>
</dbReference>
<gene>
    <name evidence="7" type="ORF">WJX73_007504</name>
</gene>
<accession>A0AAW1PI58</accession>
<keyword evidence="4" id="KW-0539">Nucleus</keyword>
<dbReference type="PANTHER" id="PTHR13112">
    <property type="entry name" value="UPF3 REGULATOR OF NONSENSE TRANSCRIPTS-LIKE PROTEIN"/>
    <property type="match status" value="1"/>
</dbReference>
<dbReference type="InterPro" id="IPR039722">
    <property type="entry name" value="Upf3"/>
</dbReference>
<comment type="caution">
    <text evidence="7">The sequence shown here is derived from an EMBL/GenBank/DDBJ whole genome shotgun (WGS) entry which is preliminary data.</text>
</comment>
<dbReference type="EMBL" id="JALJOQ010000025">
    <property type="protein sequence ID" value="KAK9808282.1"/>
    <property type="molecule type" value="Genomic_DNA"/>
</dbReference>
<keyword evidence="3" id="KW-0866">Nonsense-mediated mRNA decay</keyword>
<dbReference type="SUPFAM" id="SSF54928">
    <property type="entry name" value="RNA-binding domain, RBD"/>
    <property type="match status" value="1"/>
</dbReference>
<dbReference type="InterPro" id="IPR035979">
    <property type="entry name" value="RBD_domain_sf"/>
</dbReference>
<dbReference type="AlphaFoldDB" id="A0AAW1PI58"/>
<dbReference type="GO" id="GO:0005737">
    <property type="term" value="C:cytoplasm"/>
    <property type="evidence" value="ECO:0007669"/>
    <property type="project" value="TreeGrafter"/>
</dbReference>
<protein>
    <recommendedName>
        <fullName evidence="6">UPF3 domain-containing protein</fullName>
    </recommendedName>
</protein>
<evidence type="ECO:0000256" key="2">
    <source>
        <dbReference type="ARBA" id="ARBA00005991"/>
    </source>
</evidence>
<dbReference type="Proteomes" id="UP001465755">
    <property type="component" value="Unassembled WGS sequence"/>
</dbReference>
<dbReference type="Pfam" id="PF03467">
    <property type="entry name" value="Smg4_UPF3"/>
    <property type="match status" value="1"/>
</dbReference>
<dbReference type="GO" id="GO:0005730">
    <property type="term" value="C:nucleolus"/>
    <property type="evidence" value="ECO:0007669"/>
    <property type="project" value="TreeGrafter"/>
</dbReference>
<dbReference type="GO" id="GO:0000184">
    <property type="term" value="P:nuclear-transcribed mRNA catabolic process, nonsense-mediated decay"/>
    <property type="evidence" value="ECO:0007669"/>
    <property type="project" value="UniProtKB-KW"/>
</dbReference>
<dbReference type="InterPro" id="IPR012677">
    <property type="entry name" value="Nucleotide-bd_a/b_plait_sf"/>
</dbReference>
<proteinExistence type="inferred from homology"/>
<dbReference type="InterPro" id="IPR005120">
    <property type="entry name" value="UPF3_dom"/>
</dbReference>
<evidence type="ECO:0000256" key="3">
    <source>
        <dbReference type="ARBA" id="ARBA00023161"/>
    </source>
</evidence>
<evidence type="ECO:0000313" key="7">
    <source>
        <dbReference type="EMBL" id="KAK9808282.1"/>
    </source>
</evidence>
<sequence>MSMSQKARTKVVIRNLPPLLQESEARALVEEQFKDRVTWFYFTQGKHSTKRVVQSTAFVNLTSPSDVVAFKAAVHGHSFVTDRGVQYRCTVEYAPNQRVPKPLSKTDPREGTIEEDDDYKAFCTQMEEEAATLVAPRSIFDQPAAESPSNSRSAPKISALVPTPSGEAAEGDAVPSTSQAEAESKATAKPVRMRAGFGVYQPTRLGRLQEETAAGAISDPRSTPPATRPVAETSAAVAAAMKTNRRSKDKRDRRPPAQGIT</sequence>
<feature type="domain" description="UPF3" evidence="6">
    <location>
        <begin position="7"/>
        <end position="151"/>
    </location>
</feature>
<dbReference type="PANTHER" id="PTHR13112:SF0">
    <property type="entry name" value="FI21285P1"/>
    <property type="match status" value="1"/>
</dbReference>
<evidence type="ECO:0000313" key="8">
    <source>
        <dbReference type="Proteomes" id="UP001465755"/>
    </source>
</evidence>
<keyword evidence="8" id="KW-1185">Reference proteome</keyword>
<comment type="subcellular location">
    <subcellularLocation>
        <location evidence="1">Nucleus</location>
    </subcellularLocation>
</comment>
<reference evidence="7 8" key="1">
    <citation type="journal article" date="2024" name="Nat. Commun.">
        <title>Phylogenomics reveals the evolutionary origins of lichenization in chlorophyte algae.</title>
        <authorList>
            <person name="Puginier C."/>
            <person name="Libourel C."/>
            <person name="Otte J."/>
            <person name="Skaloud P."/>
            <person name="Haon M."/>
            <person name="Grisel S."/>
            <person name="Petersen M."/>
            <person name="Berrin J.G."/>
            <person name="Delaux P.M."/>
            <person name="Dal Grande F."/>
            <person name="Keller J."/>
        </authorList>
    </citation>
    <scope>NUCLEOTIDE SEQUENCE [LARGE SCALE GENOMIC DNA]</scope>
    <source>
        <strain evidence="7 8">SAG 2036</strain>
    </source>
</reference>
<evidence type="ECO:0000256" key="5">
    <source>
        <dbReference type="SAM" id="MobiDB-lite"/>
    </source>
</evidence>
<dbReference type="Gene3D" id="3.30.70.330">
    <property type="match status" value="1"/>
</dbReference>
<evidence type="ECO:0000256" key="4">
    <source>
        <dbReference type="ARBA" id="ARBA00023242"/>
    </source>
</evidence>